<organism evidence="1 2">
    <name type="scientific">Croceimicrobium hydrocarbonivorans</name>
    <dbReference type="NCBI Taxonomy" id="2761580"/>
    <lineage>
        <taxon>Bacteria</taxon>
        <taxon>Pseudomonadati</taxon>
        <taxon>Bacteroidota</taxon>
        <taxon>Flavobacteriia</taxon>
        <taxon>Flavobacteriales</taxon>
        <taxon>Owenweeksiaceae</taxon>
        <taxon>Croceimicrobium</taxon>
    </lineage>
</organism>
<evidence type="ECO:0000313" key="1">
    <source>
        <dbReference type="EMBL" id="QNR23958.1"/>
    </source>
</evidence>
<dbReference type="EMBL" id="CP060139">
    <property type="protein sequence ID" value="QNR23958.1"/>
    <property type="molecule type" value="Genomic_DNA"/>
</dbReference>
<accession>A0A7H0VE10</accession>
<gene>
    <name evidence="1" type="ORF">H4K34_16525</name>
</gene>
<evidence type="ECO:0000313" key="2">
    <source>
        <dbReference type="Proteomes" id="UP000516305"/>
    </source>
</evidence>
<reference evidence="1 2" key="1">
    <citation type="submission" date="2020-08" db="EMBL/GenBank/DDBJ databases">
        <title>Croceimicrobium hydrocarbonivorans gen. nov., sp. nov., a novel marine bacterium isolated from a bacterial consortium that degrades polyethylene terephthalate.</title>
        <authorList>
            <person name="Liu R."/>
        </authorList>
    </citation>
    <scope>NUCLEOTIDE SEQUENCE [LARGE SCALE GENOMIC DNA]</scope>
    <source>
        <strain evidence="1 2">A20-9</strain>
    </source>
</reference>
<proteinExistence type="predicted"/>
<name>A0A7H0VE10_9FLAO</name>
<dbReference type="Proteomes" id="UP000516305">
    <property type="component" value="Chromosome"/>
</dbReference>
<dbReference type="KEGG" id="chyd:H4K34_16525"/>
<dbReference type="RefSeq" id="WP_210758495.1">
    <property type="nucleotide sequence ID" value="NZ_CP060139.1"/>
</dbReference>
<dbReference type="AlphaFoldDB" id="A0A7H0VE10"/>
<protein>
    <submittedName>
        <fullName evidence="1">Uncharacterized protein</fullName>
    </submittedName>
</protein>
<keyword evidence="2" id="KW-1185">Reference proteome</keyword>
<sequence length="337" mass="40558">MQVNISTRPFLQVLVFLSPLLVEAQFIYPASYDKIFPWHYSFMPSQQNLVENQVCEIEEWIEVVDTNTNNLMDSGYLFYRYRFTKSGLLESVQNDYQINLSYCFSLKQKLGWSDARLERDFTFYTYDSIGRLRKRTDQLTRNWKKARQEKRVVYFQYDSLSRLSQERVLIDSYYFRDKENTDTIFLERESVTFQFTYPSDSTIFIICDNPNPMDKRDIELANGFTYQGSLKDYFLEAGYWEASVDDSLNKYVLTIHYARRLHVFGGDCEYPESPYDKLEHYYYNDRREISRIETRYRSGELLKFSDFHFDIDGLVQKQTFSDSQTVTFYRYKKFSEN</sequence>